<dbReference type="AlphaFoldDB" id="A0A6A6JH53"/>
<dbReference type="GeneID" id="54556184"/>
<name>A0A6A6JH53_WESOR</name>
<organism evidence="1 2">
    <name type="scientific">Westerdykella ornata</name>
    <dbReference type="NCBI Taxonomy" id="318751"/>
    <lineage>
        <taxon>Eukaryota</taxon>
        <taxon>Fungi</taxon>
        <taxon>Dikarya</taxon>
        <taxon>Ascomycota</taxon>
        <taxon>Pezizomycotina</taxon>
        <taxon>Dothideomycetes</taxon>
        <taxon>Pleosporomycetidae</taxon>
        <taxon>Pleosporales</taxon>
        <taxon>Sporormiaceae</taxon>
        <taxon>Westerdykella</taxon>
    </lineage>
</organism>
<gene>
    <name evidence="1" type="ORF">EI97DRAFT_69829</name>
</gene>
<dbReference type="EMBL" id="ML986496">
    <property type="protein sequence ID" value="KAF2275697.1"/>
    <property type="molecule type" value="Genomic_DNA"/>
</dbReference>
<protein>
    <submittedName>
        <fullName evidence="1">Uncharacterized protein</fullName>
    </submittedName>
</protein>
<evidence type="ECO:0000313" key="1">
    <source>
        <dbReference type="EMBL" id="KAF2275697.1"/>
    </source>
</evidence>
<proteinExistence type="predicted"/>
<sequence length="195" mass="23479">MNDLGYGFTADRVAFNRDSLKIPIKYIEIYEDPLRDQEDVDELLKIKVEDSESFLTHATGRWIHDEDGFIPQRYQFNLEQQKAYMEAKFQRCLERCGHLPEDGKRPRKWVENYNPKDEWTEALRTWAADEFDYDQRLNPYHILRRLSDGDSLDQIRSELRSEENNGYRVSQRVQPLDLFMMEVEEDQCIWLETIF</sequence>
<dbReference type="RefSeq" id="XP_033653236.1">
    <property type="nucleotide sequence ID" value="XM_033803009.1"/>
</dbReference>
<accession>A0A6A6JH53</accession>
<keyword evidence="2" id="KW-1185">Reference proteome</keyword>
<dbReference type="Proteomes" id="UP000800097">
    <property type="component" value="Unassembled WGS sequence"/>
</dbReference>
<reference evidence="1" key="1">
    <citation type="journal article" date="2020" name="Stud. Mycol.">
        <title>101 Dothideomycetes genomes: a test case for predicting lifestyles and emergence of pathogens.</title>
        <authorList>
            <person name="Haridas S."/>
            <person name="Albert R."/>
            <person name="Binder M."/>
            <person name="Bloem J."/>
            <person name="Labutti K."/>
            <person name="Salamov A."/>
            <person name="Andreopoulos B."/>
            <person name="Baker S."/>
            <person name="Barry K."/>
            <person name="Bills G."/>
            <person name="Bluhm B."/>
            <person name="Cannon C."/>
            <person name="Castanera R."/>
            <person name="Culley D."/>
            <person name="Daum C."/>
            <person name="Ezra D."/>
            <person name="Gonzalez J."/>
            <person name="Henrissat B."/>
            <person name="Kuo A."/>
            <person name="Liang C."/>
            <person name="Lipzen A."/>
            <person name="Lutzoni F."/>
            <person name="Magnuson J."/>
            <person name="Mondo S."/>
            <person name="Nolan M."/>
            <person name="Ohm R."/>
            <person name="Pangilinan J."/>
            <person name="Park H.-J."/>
            <person name="Ramirez L."/>
            <person name="Alfaro M."/>
            <person name="Sun H."/>
            <person name="Tritt A."/>
            <person name="Yoshinaga Y."/>
            <person name="Zwiers L.-H."/>
            <person name="Turgeon B."/>
            <person name="Goodwin S."/>
            <person name="Spatafora J."/>
            <person name="Crous P."/>
            <person name="Grigoriev I."/>
        </authorList>
    </citation>
    <scope>NUCLEOTIDE SEQUENCE</scope>
    <source>
        <strain evidence="1">CBS 379.55</strain>
    </source>
</reference>
<evidence type="ECO:0000313" key="2">
    <source>
        <dbReference type="Proteomes" id="UP000800097"/>
    </source>
</evidence>